<evidence type="ECO:0000313" key="1">
    <source>
        <dbReference type="EMBL" id="ERL94563.1"/>
    </source>
</evidence>
<reference evidence="1 2" key="1">
    <citation type="journal article" date="2013" name="Genome Biol.">
        <title>Draft genome of the mountain pine beetle, Dendroctonus ponderosae Hopkins, a major forest pest.</title>
        <authorList>
            <person name="Keeling C.I."/>
            <person name="Yuen M.M."/>
            <person name="Liao N.Y."/>
            <person name="Docking T.R."/>
            <person name="Chan S.K."/>
            <person name="Taylor G.A."/>
            <person name="Palmquist D.L."/>
            <person name="Jackman S.D."/>
            <person name="Nguyen A."/>
            <person name="Li M."/>
            <person name="Henderson H."/>
            <person name="Janes J.K."/>
            <person name="Zhao Y."/>
            <person name="Pandoh P."/>
            <person name="Moore R."/>
            <person name="Sperling F.A."/>
            <person name="Huber D.P."/>
            <person name="Birol I."/>
            <person name="Jones S.J."/>
            <person name="Bohlmann J."/>
        </authorList>
    </citation>
    <scope>NUCLEOTIDE SEQUENCE</scope>
</reference>
<dbReference type="EMBL" id="KB632394">
    <property type="protein sequence ID" value="ERL94563.1"/>
    <property type="molecule type" value="Genomic_DNA"/>
</dbReference>
<accession>U4UPY0</accession>
<dbReference type="AlphaFoldDB" id="U4UPY0"/>
<sequence length="82" mass="9638">MKELRLQIWDATMDEIEAEGNNQSIWKLARNLTKGPRRPIQENGITTVDPKEKVELFAKHLELQYKVNLVDHPKKEEEVDKI</sequence>
<gene>
    <name evidence="1" type="ORF">D910_11840</name>
</gene>
<dbReference type="Proteomes" id="UP000030742">
    <property type="component" value="Unassembled WGS sequence"/>
</dbReference>
<organism evidence="1 2">
    <name type="scientific">Dendroctonus ponderosae</name>
    <name type="common">Mountain pine beetle</name>
    <dbReference type="NCBI Taxonomy" id="77166"/>
    <lineage>
        <taxon>Eukaryota</taxon>
        <taxon>Metazoa</taxon>
        <taxon>Ecdysozoa</taxon>
        <taxon>Arthropoda</taxon>
        <taxon>Hexapoda</taxon>
        <taxon>Insecta</taxon>
        <taxon>Pterygota</taxon>
        <taxon>Neoptera</taxon>
        <taxon>Endopterygota</taxon>
        <taxon>Coleoptera</taxon>
        <taxon>Polyphaga</taxon>
        <taxon>Cucujiformia</taxon>
        <taxon>Curculionidae</taxon>
        <taxon>Scolytinae</taxon>
        <taxon>Dendroctonus</taxon>
    </lineage>
</organism>
<feature type="non-terminal residue" evidence="1">
    <location>
        <position position="82"/>
    </location>
</feature>
<name>U4UPY0_DENPD</name>
<protein>
    <submittedName>
        <fullName evidence="1">Uncharacterized protein</fullName>
    </submittedName>
</protein>
<proteinExistence type="predicted"/>
<evidence type="ECO:0000313" key="2">
    <source>
        <dbReference type="Proteomes" id="UP000030742"/>
    </source>
</evidence>